<proteinExistence type="predicted"/>
<protein>
    <recommendedName>
        <fullName evidence="3">Acetone carboxylase</fullName>
    </recommendedName>
</protein>
<dbReference type="EMBL" id="VFMN01000001">
    <property type="protein sequence ID" value="TQJ10193.1"/>
    <property type="molecule type" value="Genomic_DNA"/>
</dbReference>
<comment type="caution">
    <text evidence="1">The sequence shown here is derived from an EMBL/GenBank/DDBJ whole genome shotgun (WGS) entry which is preliminary data.</text>
</comment>
<evidence type="ECO:0008006" key="3">
    <source>
        <dbReference type="Google" id="ProtNLM"/>
    </source>
</evidence>
<reference evidence="1 2" key="1">
    <citation type="submission" date="2019-06" db="EMBL/GenBank/DDBJ databases">
        <title>Sequencing the genomes of 1000 actinobacteria strains.</title>
        <authorList>
            <person name="Klenk H.-P."/>
        </authorList>
    </citation>
    <scope>NUCLEOTIDE SEQUENCE [LARGE SCALE GENOMIC DNA]</scope>
    <source>
        <strain evidence="1 2">DSM 18607</strain>
    </source>
</reference>
<accession>A0A542E4B8</accession>
<name>A0A542E4B8_9MICO</name>
<evidence type="ECO:0000313" key="2">
    <source>
        <dbReference type="Proteomes" id="UP000317893"/>
    </source>
</evidence>
<evidence type="ECO:0000313" key="1">
    <source>
        <dbReference type="EMBL" id="TQJ10193.1"/>
    </source>
</evidence>
<sequence length="70" mass="7805">MTPELLCSAKGCRQHATTGLRWNNPRLHDADRRKVWLACDEHVGSLSDFLSMRGFLRDAVPVGELEPADG</sequence>
<dbReference type="OrthoDB" id="5193525at2"/>
<dbReference type="Proteomes" id="UP000317893">
    <property type="component" value="Unassembled WGS sequence"/>
</dbReference>
<dbReference type="AlphaFoldDB" id="A0A542E4B8"/>
<gene>
    <name evidence="1" type="ORF">FB458_3312</name>
</gene>
<keyword evidence="2" id="KW-1185">Reference proteome</keyword>
<dbReference type="RefSeq" id="WP_141849454.1">
    <property type="nucleotide sequence ID" value="NZ_BAAAPR010000022.1"/>
</dbReference>
<organism evidence="1 2">
    <name type="scientific">Lapillicoccus jejuensis</name>
    <dbReference type="NCBI Taxonomy" id="402171"/>
    <lineage>
        <taxon>Bacteria</taxon>
        <taxon>Bacillati</taxon>
        <taxon>Actinomycetota</taxon>
        <taxon>Actinomycetes</taxon>
        <taxon>Micrococcales</taxon>
        <taxon>Intrasporangiaceae</taxon>
        <taxon>Lapillicoccus</taxon>
    </lineage>
</organism>